<evidence type="ECO:0008006" key="4">
    <source>
        <dbReference type="Google" id="ProtNLM"/>
    </source>
</evidence>
<name>A0ABQ7GEM6_DUNSA</name>
<evidence type="ECO:0000313" key="3">
    <source>
        <dbReference type="Proteomes" id="UP000815325"/>
    </source>
</evidence>
<gene>
    <name evidence="2" type="ORF">DUNSADRAFT_10726</name>
</gene>
<feature type="region of interest" description="Disordered" evidence="1">
    <location>
        <begin position="211"/>
        <end position="248"/>
    </location>
</feature>
<dbReference type="Proteomes" id="UP000815325">
    <property type="component" value="Unassembled WGS sequence"/>
</dbReference>
<dbReference type="EMBL" id="MU069832">
    <property type="protein sequence ID" value="KAF5833062.1"/>
    <property type="molecule type" value="Genomic_DNA"/>
</dbReference>
<accession>A0ABQ7GEM6</accession>
<keyword evidence="3" id="KW-1185">Reference proteome</keyword>
<evidence type="ECO:0000313" key="2">
    <source>
        <dbReference type="EMBL" id="KAF5833062.1"/>
    </source>
</evidence>
<organism evidence="2 3">
    <name type="scientific">Dunaliella salina</name>
    <name type="common">Green alga</name>
    <name type="synonym">Protococcus salinus</name>
    <dbReference type="NCBI Taxonomy" id="3046"/>
    <lineage>
        <taxon>Eukaryota</taxon>
        <taxon>Viridiplantae</taxon>
        <taxon>Chlorophyta</taxon>
        <taxon>core chlorophytes</taxon>
        <taxon>Chlorophyceae</taxon>
        <taxon>CS clade</taxon>
        <taxon>Chlamydomonadales</taxon>
        <taxon>Dunaliellaceae</taxon>
        <taxon>Dunaliella</taxon>
    </lineage>
</organism>
<sequence length="248" mass="27276">MRHWLRLKITVHLPLAASRQKHLHYWLRLSNNSTCTTGCILQAGQSFQGRSRESEEHFRAVPRHYSASTTGCVPQSDQGCSTKLEEQFKAVLRRRSEMGDVAVVSGKLPDELLDSFGSSMVLLLQPPPQSKSSTHASHSGGVPKQKGFTTESMGARPAPPSKGTRRPSLEDEDDDAVKLLEQERILFTKKGSTFSRPTEVTMMPALAAYAASGNKGRPPGQFTDPKLASSRSTRPSSEGDSLRMRKLD</sequence>
<comment type="caution">
    <text evidence="2">The sequence shown here is derived from an EMBL/GenBank/DDBJ whole genome shotgun (WGS) entry which is preliminary data.</text>
</comment>
<reference evidence="2" key="1">
    <citation type="submission" date="2017-08" db="EMBL/GenBank/DDBJ databases">
        <authorList>
            <person name="Polle J.E."/>
            <person name="Barry K."/>
            <person name="Cushman J."/>
            <person name="Schmutz J."/>
            <person name="Tran D."/>
            <person name="Hathwaick L.T."/>
            <person name="Yim W.C."/>
            <person name="Jenkins J."/>
            <person name="Mckie-Krisberg Z.M."/>
            <person name="Prochnik S."/>
            <person name="Lindquist E."/>
            <person name="Dockter R.B."/>
            <person name="Adam C."/>
            <person name="Molina H."/>
            <person name="Bunkerborg J."/>
            <person name="Jin E."/>
            <person name="Buchheim M."/>
            <person name="Magnuson J."/>
        </authorList>
    </citation>
    <scope>NUCLEOTIDE SEQUENCE</scope>
    <source>
        <strain evidence="2">CCAP 19/18</strain>
    </source>
</reference>
<protein>
    <recommendedName>
        <fullName evidence="4">Encoded protein</fullName>
    </recommendedName>
</protein>
<evidence type="ECO:0000256" key="1">
    <source>
        <dbReference type="SAM" id="MobiDB-lite"/>
    </source>
</evidence>
<feature type="compositionally biased region" description="Polar residues" evidence="1">
    <location>
        <begin position="229"/>
        <end position="239"/>
    </location>
</feature>
<feature type="region of interest" description="Disordered" evidence="1">
    <location>
        <begin position="124"/>
        <end position="172"/>
    </location>
</feature>
<proteinExistence type="predicted"/>